<evidence type="ECO:0000256" key="1">
    <source>
        <dbReference type="SAM" id="Coils"/>
    </source>
</evidence>
<dbReference type="GO" id="GO:0004180">
    <property type="term" value="F:carboxypeptidase activity"/>
    <property type="evidence" value="ECO:0007669"/>
    <property type="project" value="UniProtKB-KW"/>
</dbReference>
<reference evidence="3 4" key="1">
    <citation type="submission" date="2018-10" db="EMBL/GenBank/DDBJ databases">
        <title>Sinomicrobium pectinilyticum sp. nov., a pectinase-producing bacterium isolated from alkaline and saline soil, and emended description of the genus Sinomicrobium.</title>
        <authorList>
            <person name="Cheng B."/>
            <person name="Li C."/>
            <person name="Lai Q."/>
            <person name="Du M."/>
            <person name="Shao Z."/>
            <person name="Xu P."/>
            <person name="Yang C."/>
        </authorList>
    </citation>
    <scope>NUCLEOTIDE SEQUENCE [LARGE SCALE GENOMIC DNA]</scope>
    <source>
        <strain evidence="3 4">5DNS001</strain>
    </source>
</reference>
<sequence>MRFFYLLFPVFLCGFSHAIAQQSVTAKIIDSTNQNPVPFATVSINNEIGVISSESGDFTLHLKNGTMAGDSLYISCLGYGEKVFPLAGFKDSLIVLSPKAFELDEVVLLNKNYTAEEIIEHVKDSLEKNYDFDLLKQKLFFRKSDYTYLDKKEATLKKSTIPEFNQPFVDSLLLATPDYNSIHSEILGEFYGNMAPGNSGSKLHIIKASHLYDKNNEMSVNALTDRLQHIIRDHVKRDSYFKLKSGLIGTKTEIDSSFFGDEKNKEAEMLIEEREKENEERKKRFLQYEKRLLTRLQHRSFIFEKSDLNFIHKSRKYEFKLENITTLHDYVVYKIFFKPKRNADYSGTLYVNADDFAVIRVDYENVEPLRNFKLFGISLNKYMHKGTLIYKKNSRGKYALKYAEEETGQKVGIKRPVKIIEKNKHVKGRRKQNEVAGDVHLVIRASDKSEMIVFDNNIITASAYDNYTEEPDVVPQYLSEYDPDFWKGYNIIEPNAAIKEFKSTED</sequence>
<comment type="caution">
    <text evidence="3">The sequence shown here is derived from an EMBL/GenBank/DDBJ whole genome shotgun (WGS) entry which is preliminary data.</text>
</comment>
<evidence type="ECO:0000313" key="4">
    <source>
        <dbReference type="Proteomes" id="UP000267469"/>
    </source>
</evidence>
<dbReference type="EMBL" id="RJTM01000191">
    <property type="protein sequence ID" value="RNL68624.1"/>
    <property type="molecule type" value="Genomic_DNA"/>
</dbReference>
<dbReference type="RefSeq" id="WP_123218386.1">
    <property type="nucleotide sequence ID" value="NZ_RJTM01000191.1"/>
</dbReference>
<organism evidence="3 4">
    <name type="scientific">Sinomicrobium pectinilyticum</name>
    <dbReference type="NCBI Taxonomy" id="1084421"/>
    <lineage>
        <taxon>Bacteria</taxon>
        <taxon>Pseudomonadati</taxon>
        <taxon>Bacteroidota</taxon>
        <taxon>Flavobacteriia</taxon>
        <taxon>Flavobacteriales</taxon>
        <taxon>Flavobacteriaceae</taxon>
        <taxon>Sinomicrobium</taxon>
    </lineage>
</organism>
<evidence type="ECO:0000256" key="2">
    <source>
        <dbReference type="SAM" id="SignalP"/>
    </source>
</evidence>
<name>A0A3N0CYY1_SINP1</name>
<keyword evidence="4" id="KW-1185">Reference proteome</keyword>
<accession>A0A3N0CYY1</accession>
<dbReference type="AlphaFoldDB" id="A0A3N0CYY1"/>
<dbReference type="InterPro" id="IPR008969">
    <property type="entry name" value="CarboxyPept-like_regulatory"/>
</dbReference>
<dbReference type="Pfam" id="PF13715">
    <property type="entry name" value="CarbopepD_reg_2"/>
    <property type="match status" value="1"/>
</dbReference>
<feature type="chain" id="PRO_5018270865" evidence="2">
    <location>
        <begin position="21"/>
        <end position="506"/>
    </location>
</feature>
<dbReference type="SUPFAM" id="SSF49464">
    <property type="entry name" value="Carboxypeptidase regulatory domain-like"/>
    <property type="match status" value="1"/>
</dbReference>
<protein>
    <submittedName>
        <fullName evidence="3">Carboxypeptidase-like regulatory domain-containing protein</fullName>
    </submittedName>
</protein>
<dbReference type="OrthoDB" id="1433475at2"/>
<evidence type="ECO:0000313" key="3">
    <source>
        <dbReference type="EMBL" id="RNL68624.1"/>
    </source>
</evidence>
<keyword evidence="2" id="KW-0732">Signal</keyword>
<feature type="signal peptide" evidence="2">
    <location>
        <begin position="1"/>
        <end position="20"/>
    </location>
</feature>
<feature type="coiled-coil region" evidence="1">
    <location>
        <begin position="260"/>
        <end position="291"/>
    </location>
</feature>
<proteinExistence type="predicted"/>
<keyword evidence="3" id="KW-0121">Carboxypeptidase</keyword>
<gene>
    <name evidence="3" type="ORF">ED312_23090</name>
</gene>
<keyword evidence="3" id="KW-0645">Protease</keyword>
<keyword evidence="3" id="KW-0378">Hydrolase</keyword>
<keyword evidence="1" id="KW-0175">Coiled coil</keyword>
<dbReference type="Proteomes" id="UP000267469">
    <property type="component" value="Unassembled WGS sequence"/>
</dbReference>